<dbReference type="EMBL" id="LCCN01000031">
    <property type="protein sequence ID" value="KKS30788.1"/>
    <property type="molecule type" value="Genomic_DNA"/>
</dbReference>
<keyword evidence="1" id="KW-0472">Membrane</keyword>
<organism evidence="2 3">
    <name type="scientific">Candidatus Amesbacteria bacterium GW2011_GWA2_42_12</name>
    <dbReference type="NCBI Taxonomy" id="1618356"/>
    <lineage>
        <taxon>Bacteria</taxon>
        <taxon>Candidatus Amesiibacteriota</taxon>
    </lineage>
</organism>
<feature type="transmembrane region" description="Helical" evidence="1">
    <location>
        <begin position="12"/>
        <end position="30"/>
    </location>
</feature>
<dbReference type="STRING" id="1618356.UU93_C0031G0003"/>
<evidence type="ECO:0000313" key="2">
    <source>
        <dbReference type="EMBL" id="KKS30788.1"/>
    </source>
</evidence>
<comment type="caution">
    <text evidence="2">The sequence shown here is derived from an EMBL/GenBank/DDBJ whole genome shotgun (WGS) entry which is preliminary data.</text>
</comment>
<proteinExistence type="predicted"/>
<accession>A0A0G1AZU6</accession>
<keyword evidence="1" id="KW-0812">Transmembrane</keyword>
<feature type="transmembrane region" description="Helical" evidence="1">
    <location>
        <begin position="37"/>
        <end position="54"/>
    </location>
</feature>
<name>A0A0G1AZU6_9BACT</name>
<dbReference type="Proteomes" id="UP000034160">
    <property type="component" value="Unassembled WGS sequence"/>
</dbReference>
<reference evidence="2 3" key="1">
    <citation type="journal article" date="2015" name="Nature">
        <title>rRNA introns, odd ribosomes, and small enigmatic genomes across a large radiation of phyla.</title>
        <authorList>
            <person name="Brown C.T."/>
            <person name="Hug L.A."/>
            <person name="Thomas B.C."/>
            <person name="Sharon I."/>
            <person name="Castelle C.J."/>
            <person name="Singh A."/>
            <person name="Wilkins M.J."/>
            <person name="Williams K.H."/>
            <person name="Banfield J.F."/>
        </authorList>
    </citation>
    <scope>NUCLEOTIDE SEQUENCE [LARGE SCALE GENOMIC DNA]</scope>
</reference>
<gene>
    <name evidence="2" type="ORF">UU93_C0031G0003</name>
</gene>
<dbReference type="AlphaFoldDB" id="A0A0G1AZU6"/>
<evidence type="ECO:0000313" key="3">
    <source>
        <dbReference type="Proteomes" id="UP000034160"/>
    </source>
</evidence>
<keyword evidence="1" id="KW-1133">Transmembrane helix</keyword>
<sequence length="206" mass="23384">MKTSWQIKKLGKYALIIIFGVAVVAGIFCFPQFSTQLNLLALIATLVVLIWYAYDTHRIGNEAVQQTELQTMPIMCLYVRYVDGIELGPKREKIKQYAVTHQVDNAICPSPVYIALHSMGNGPAFNVTAESANFKVEKYQTQFFAPKKDEHAIKVVKKPDAKIRDLKELNGEIFTIKCKSVLGKEYEYKYRIADVAERAVEFLSII</sequence>
<evidence type="ECO:0000256" key="1">
    <source>
        <dbReference type="SAM" id="Phobius"/>
    </source>
</evidence>
<protein>
    <submittedName>
        <fullName evidence="2">Uncharacterized protein</fullName>
    </submittedName>
</protein>